<dbReference type="Proteomes" id="UP000034081">
    <property type="component" value="Unassembled WGS sequence"/>
</dbReference>
<dbReference type="GO" id="GO:0000272">
    <property type="term" value="P:polysaccharide catabolic process"/>
    <property type="evidence" value="ECO:0007669"/>
    <property type="project" value="InterPro"/>
</dbReference>
<dbReference type="InterPro" id="IPR036439">
    <property type="entry name" value="Dockerin_dom_sf"/>
</dbReference>
<feature type="region of interest" description="Disordered" evidence="1">
    <location>
        <begin position="828"/>
        <end position="847"/>
    </location>
</feature>
<evidence type="ECO:0000313" key="2">
    <source>
        <dbReference type="EMBL" id="KKQ85136.1"/>
    </source>
</evidence>
<dbReference type="Gene3D" id="3.20.20.80">
    <property type="entry name" value="Glycosidases"/>
    <property type="match status" value="1"/>
</dbReference>
<dbReference type="STRING" id="1618570.UT08_C0010G0063"/>
<name>A0A0G0P780_9BACT</name>
<dbReference type="InterPro" id="IPR018247">
    <property type="entry name" value="EF_Hand_1_Ca_BS"/>
</dbReference>
<dbReference type="EMBL" id="LBVL01000010">
    <property type="protein sequence ID" value="KKQ85136.1"/>
    <property type="molecule type" value="Genomic_DNA"/>
</dbReference>
<dbReference type="AlphaFoldDB" id="A0A0G0P780"/>
<organism evidence="2 3">
    <name type="scientific">Candidatus Woesebacteria bacterium GW2011_GWB1_38_8</name>
    <dbReference type="NCBI Taxonomy" id="1618570"/>
    <lineage>
        <taxon>Bacteria</taxon>
        <taxon>Candidatus Woeseibacteriota</taxon>
    </lineage>
</organism>
<comment type="caution">
    <text evidence="2">The sequence shown here is derived from an EMBL/GenBank/DDBJ whole genome shotgun (WGS) entry which is preliminary data.</text>
</comment>
<dbReference type="InterPro" id="IPR017853">
    <property type="entry name" value="GH"/>
</dbReference>
<evidence type="ECO:0000313" key="3">
    <source>
        <dbReference type="Proteomes" id="UP000034081"/>
    </source>
</evidence>
<dbReference type="PROSITE" id="PS00018">
    <property type="entry name" value="EF_HAND_1"/>
    <property type="match status" value="1"/>
</dbReference>
<evidence type="ECO:0000256" key="1">
    <source>
        <dbReference type="SAM" id="MobiDB-lite"/>
    </source>
</evidence>
<reference evidence="2 3" key="1">
    <citation type="journal article" date="2015" name="Nature">
        <title>rRNA introns, odd ribosomes, and small enigmatic genomes across a large radiation of phyla.</title>
        <authorList>
            <person name="Brown C.T."/>
            <person name="Hug L.A."/>
            <person name="Thomas B.C."/>
            <person name="Sharon I."/>
            <person name="Castelle C.J."/>
            <person name="Singh A."/>
            <person name="Wilkins M.J."/>
            <person name="Williams K.H."/>
            <person name="Banfield J.F."/>
        </authorList>
    </citation>
    <scope>NUCLEOTIDE SEQUENCE [LARGE SCALE GENOMIC DNA]</scope>
</reference>
<evidence type="ECO:0008006" key="4">
    <source>
        <dbReference type="Google" id="ProtNLM"/>
    </source>
</evidence>
<protein>
    <recommendedName>
        <fullName evidence="4">DUF5060 domain-containing protein</fullName>
    </recommendedName>
</protein>
<dbReference type="SUPFAM" id="SSF51445">
    <property type="entry name" value="(Trans)glycosidases"/>
    <property type="match status" value="1"/>
</dbReference>
<sequence length="883" mass="98547">MLTKFFKIAAFLVFSVLIFVFINNESQVEESKAQTNLVISNVSQSSTSVPQYDKIEVKFDINGTVAKNLDFPFDPGPVVGMTDQSLRVGITIDGLFLPPGQSNWNDAEVQPAFVYQPTIKDRNTMAGGDNSEWIYPVGNPYWLIRFAPKVKGNWQYKIRAQDNSNYPNWVESSVKTFSVGNPNPEVHGFVKVSDRDKRYFEYSDGTPFTGTGINAADGGIYHSEQRAEKEFRDKYATGKTNFYRTWMDMESIWSRGTHGWDAWKKKNAVGAIDASDSYRSNEQIYKDHDFSIKLGGASNYIVQYSDGNQAMAGGFESGKTYKLYLVANLVNLSQNDVVVKLISSPTNFNSDVQVLGPNPTWQVSDLGNGWKKLETTFTNNQGRFLFKNSKSLAVGTKSASGSLYLDEVFIGEDLGSGRVGPNVVFKGRLNYHQYFDPISSSNWDDIYTHAEKYGLTLKVVISDKQDFILHDIDLNSGIFTYISGFNEANFYSKRGYKVRRLQEYYWRYLAARWGYSRGIHSWELLNEGAPGDTAHYDQTTQLVETIRKYDRNHTATTSFWTSFPVSKFWGNLTYSPLDYADVHAYVSSGWIEDASLESDEAKYHIVYSDTTRDWLLGSGRNMPVVRGEAGLDILTAQNEQDILANDLNGVWLHNYTWAMLDPGGMYELYWWSDNIRNKPGPDGITTNGLFEVFAPYNEFMANIPLNAGGYVDIGIPESGNNRVVGQKNNNGNGSTRAHLWIQDKRHTFKNLSAGSLSGGFTITGMKPNTGFNVEWWDFNTKVGLRKRTQTLTSNTSGNLVLNVAASTFDGVNVTDIAVKIGDYGLIPTPPPTGTSTPTVANSPGDANGDGKVNIADYVIWLTNYNKNLSGASNGDFNSNGKVG</sequence>
<dbReference type="PATRIC" id="fig|1618570.3.peg.974"/>
<gene>
    <name evidence="2" type="ORF">UT08_C0010G0063</name>
</gene>
<accession>A0A0G0P780</accession>
<dbReference type="SUPFAM" id="SSF63446">
    <property type="entry name" value="Type I dockerin domain"/>
    <property type="match status" value="1"/>
</dbReference>
<dbReference type="Gene3D" id="1.10.1330.10">
    <property type="entry name" value="Dockerin domain"/>
    <property type="match status" value="1"/>
</dbReference>
<proteinExistence type="predicted"/>